<accession>A0ABU0HBX1</accession>
<reference evidence="2 3" key="1">
    <citation type="submission" date="2023-07" db="EMBL/GenBank/DDBJ databases">
        <title>Genomic Encyclopedia of Type Strains, Phase IV (KMG-IV): sequencing the most valuable type-strain genomes for metagenomic binning, comparative biology and taxonomic classification.</title>
        <authorList>
            <person name="Goeker M."/>
        </authorList>
    </citation>
    <scope>NUCLEOTIDE SEQUENCE [LARGE SCALE GENOMIC DNA]</scope>
    <source>
        <strain evidence="2 3">B6-8</strain>
    </source>
</reference>
<dbReference type="RefSeq" id="WP_266350688.1">
    <property type="nucleotide sequence ID" value="NZ_JAPKNG010000006.1"/>
</dbReference>
<dbReference type="Proteomes" id="UP001241603">
    <property type="component" value="Unassembled WGS sequence"/>
</dbReference>
<name>A0ABU0HBX1_9HYPH</name>
<dbReference type="EMBL" id="JAUSVO010000006">
    <property type="protein sequence ID" value="MDQ0439804.1"/>
    <property type="molecule type" value="Genomic_DNA"/>
</dbReference>
<comment type="caution">
    <text evidence="2">The sequence shown here is derived from an EMBL/GenBank/DDBJ whole genome shotgun (WGS) entry which is preliminary data.</text>
</comment>
<organism evidence="2 3">
    <name type="scientific">Kaistia dalseonensis</name>
    <dbReference type="NCBI Taxonomy" id="410840"/>
    <lineage>
        <taxon>Bacteria</taxon>
        <taxon>Pseudomonadati</taxon>
        <taxon>Pseudomonadota</taxon>
        <taxon>Alphaproteobacteria</taxon>
        <taxon>Hyphomicrobiales</taxon>
        <taxon>Kaistiaceae</taxon>
        <taxon>Kaistia</taxon>
    </lineage>
</organism>
<sequence>MATARASVRAERMARAAAIRAEKDAAYEARLAERAALRAQQRPVLESVSGGRGTVSAHASEKARREDYIRNRKAEASDINETLRDYLASLHALLEKTTGYDQPISFAELRITGEPEPFEPVAADLAPLPRPRPESFMAEAAPPKGVSALLPGAKKRWHGEVERMSEQVQAEYDAALTHWMELERARLERLTEQELDYSIRREGFLRKQRLRDRAVAEFEADYRTGDRDAVAIYVGMVLERSLYPDNFPHDFSVSFVPTANLVVVDYELPTIEAVPKTFEVQYIQSNDRIVSVPVRKLDRTGIYQDLIAAIAIRTLHEVFATDQTGLVFNVCFNGYVRTTNPETGEKEMPYLLSVKVTKPEFERIDLARAEKRTCLRGWGAIVSRQPDELVPIRPIVDLDMADRRLVIQTDGSTRAAQPVDVMSVSEPDFEGLFSRISARLGFDGATTRRPSADAVECVAYDSRPEMAGAVIVRATRRREPVDGTAVGGFFETMLSERESIGLHLTTSAYTHESFAFARERPIELIDGKGFQFLLREAGIEARIGTAD</sequence>
<gene>
    <name evidence="2" type="ORF">QO014_004210</name>
</gene>
<evidence type="ECO:0000313" key="2">
    <source>
        <dbReference type="EMBL" id="MDQ0439804.1"/>
    </source>
</evidence>
<dbReference type="InterPro" id="IPR011856">
    <property type="entry name" value="tRNA_endonuc-like_dom_sf"/>
</dbReference>
<evidence type="ECO:0000313" key="3">
    <source>
        <dbReference type="Proteomes" id="UP001241603"/>
    </source>
</evidence>
<dbReference type="Pfam" id="PF04471">
    <property type="entry name" value="Mrr_cat"/>
    <property type="match status" value="1"/>
</dbReference>
<evidence type="ECO:0000259" key="1">
    <source>
        <dbReference type="Pfam" id="PF04471"/>
    </source>
</evidence>
<proteinExistence type="predicted"/>
<feature type="domain" description="Restriction endonuclease type IV Mrr" evidence="1">
    <location>
        <begin position="423"/>
        <end position="531"/>
    </location>
</feature>
<dbReference type="Gene3D" id="3.40.1350.10">
    <property type="match status" value="1"/>
</dbReference>
<dbReference type="InterPro" id="IPR007560">
    <property type="entry name" value="Restrct_endonuc_IV_Mrr"/>
</dbReference>
<protein>
    <submittedName>
        <fullName evidence="2">Restriction system protein</fullName>
    </submittedName>
</protein>
<keyword evidence="3" id="KW-1185">Reference proteome</keyword>